<dbReference type="Proteomes" id="UP001287282">
    <property type="component" value="Unassembled WGS sequence"/>
</dbReference>
<dbReference type="Gene3D" id="1.10.10.10">
    <property type="entry name" value="Winged helix-like DNA-binding domain superfamily/Winged helix DNA-binding domain"/>
    <property type="match status" value="1"/>
</dbReference>
<dbReference type="PANTHER" id="PTHR33169">
    <property type="entry name" value="PADR-FAMILY TRANSCRIPTIONAL REGULATOR"/>
    <property type="match status" value="1"/>
</dbReference>
<reference evidence="2 3" key="1">
    <citation type="submission" date="2023-10" db="EMBL/GenBank/DDBJ databases">
        <title>Screening of Alkalihalobacillus lindianensis BZ-TG-R113 and Its Alleviation of Salt Stress on Rapeseed Growth.</title>
        <authorList>
            <person name="Zhao B."/>
            <person name="Guo T."/>
        </authorList>
    </citation>
    <scope>NUCLEOTIDE SEQUENCE [LARGE SCALE GENOMIC DNA]</scope>
    <source>
        <strain evidence="2 3">BZ-TG-R113</strain>
    </source>
</reference>
<comment type="caution">
    <text evidence="2">The sequence shown here is derived from an EMBL/GenBank/DDBJ whole genome shotgun (WGS) entry which is preliminary data.</text>
</comment>
<evidence type="ECO:0000313" key="3">
    <source>
        <dbReference type="Proteomes" id="UP001287282"/>
    </source>
</evidence>
<organism evidence="2 3">
    <name type="scientific">Alkalihalophilus lindianensis</name>
    <dbReference type="NCBI Taxonomy" id="1630542"/>
    <lineage>
        <taxon>Bacteria</taxon>
        <taxon>Bacillati</taxon>
        <taxon>Bacillota</taxon>
        <taxon>Bacilli</taxon>
        <taxon>Bacillales</taxon>
        <taxon>Bacillaceae</taxon>
        <taxon>Alkalihalophilus</taxon>
    </lineage>
</organism>
<feature type="domain" description="Transcription regulator PadR N-terminal" evidence="1">
    <location>
        <begin position="14"/>
        <end position="85"/>
    </location>
</feature>
<proteinExistence type="predicted"/>
<gene>
    <name evidence="2" type="ORF">RYX56_08600</name>
</gene>
<keyword evidence="3" id="KW-1185">Reference proteome</keyword>
<dbReference type="InterPro" id="IPR036390">
    <property type="entry name" value="WH_DNA-bd_sf"/>
</dbReference>
<name>A0ABU3X973_9BACI</name>
<dbReference type="RefSeq" id="WP_317121659.1">
    <property type="nucleotide sequence ID" value="NZ_JAWJBA010000002.1"/>
</dbReference>
<dbReference type="PANTHER" id="PTHR33169:SF14">
    <property type="entry name" value="TRANSCRIPTIONAL REGULATOR RV3488"/>
    <property type="match status" value="1"/>
</dbReference>
<protein>
    <submittedName>
        <fullName evidence="2">PadR family transcriptional regulator</fullName>
    </submittedName>
</protein>
<dbReference type="InterPro" id="IPR005149">
    <property type="entry name" value="Tscrpt_reg_PadR_N"/>
</dbReference>
<accession>A0ABU3X973</accession>
<evidence type="ECO:0000313" key="2">
    <source>
        <dbReference type="EMBL" id="MDV2684428.1"/>
    </source>
</evidence>
<sequence>MDKEQWKGNMDLMILSLLKNEDMYGFMIINTVNQITGTEFELSEGTLYSVLKRLDRKKIIESYWGEGGKGARRKYYRITALGEELHQEKLNNWKLINKIIEEVNKG</sequence>
<dbReference type="InterPro" id="IPR036388">
    <property type="entry name" value="WH-like_DNA-bd_sf"/>
</dbReference>
<dbReference type="Pfam" id="PF03551">
    <property type="entry name" value="PadR"/>
    <property type="match status" value="1"/>
</dbReference>
<dbReference type="EMBL" id="JAWJBA010000002">
    <property type="protein sequence ID" value="MDV2684428.1"/>
    <property type="molecule type" value="Genomic_DNA"/>
</dbReference>
<evidence type="ECO:0000259" key="1">
    <source>
        <dbReference type="Pfam" id="PF03551"/>
    </source>
</evidence>
<dbReference type="SUPFAM" id="SSF46785">
    <property type="entry name" value="Winged helix' DNA-binding domain"/>
    <property type="match status" value="1"/>
</dbReference>
<dbReference type="InterPro" id="IPR052509">
    <property type="entry name" value="Metal_resp_DNA-bind_regulator"/>
</dbReference>